<evidence type="ECO:0000256" key="1">
    <source>
        <dbReference type="ARBA" id="ARBA00009986"/>
    </source>
</evidence>
<comment type="similarity">
    <text evidence="1">Belongs to the aldehyde dehydrogenase family.</text>
</comment>
<evidence type="ECO:0000313" key="6">
    <source>
        <dbReference type="Proteomes" id="UP001058003"/>
    </source>
</evidence>
<evidence type="ECO:0000313" key="5">
    <source>
        <dbReference type="EMBL" id="UWZ50812.1"/>
    </source>
</evidence>
<dbReference type="SUPFAM" id="SSF53720">
    <property type="entry name" value="ALDH-like"/>
    <property type="match status" value="1"/>
</dbReference>
<dbReference type="RefSeq" id="WP_033358179.1">
    <property type="nucleotide sequence ID" value="NZ_CP073767.1"/>
</dbReference>
<gene>
    <name evidence="5" type="ORF">Daura_28810</name>
</gene>
<accession>A0A9Q9IB83</accession>
<evidence type="ECO:0000256" key="3">
    <source>
        <dbReference type="ARBA" id="ARBA00023027"/>
    </source>
</evidence>
<keyword evidence="2" id="KW-0560">Oxidoreductase</keyword>
<organism evidence="5 6">
    <name type="scientific">Dactylosporangium aurantiacum</name>
    <dbReference type="NCBI Taxonomy" id="35754"/>
    <lineage>
        <taxon>Bacteria</taxon>
        <taxon>Bacillati</taxon>
        <taxon>Actinomycetota</taxon>
        <taxon>Actinomycetes</taxon>
        <taxon>Micromonosporales</taxon>
        <taxon>Micromonosporaceae</taxon>
        <taxon>Dactylosporangium</taxon>
    </lineage>
</organism>
<dbReference type="Gene3D" id="3.40.605.10">
    <property type="entry name" value="Aldehyde Dehydrogenase, Chain A, domain 1"/>
    <property type="match status" value="1"/>
</dbReference>
<dbReference type="AlphaFoldDB" id="A0A9Q9IB83"/>
<name>A0A9Q9IB83_9ACTN</name>
<dbReference type="PANTHER" id="PTHR43720">
    <property type="entry name" value="2-AMINOMUCONIC SEMIALDEHYDE DEHYDROGENASE"/>
    <property type="match status" value="1"/>
</dbReference>
<dbReference type="InterPro" id="IPR015590">
    <property type="entry name" value="Aldehyde_DH_dom"/>
</dbReference>
<keyword evidence="3" id="KW-0520">NAD</keyword>
<dbReference type="EMBL" id="CP073767">
    <property type="protein sequence ID" value="UWZ50812.1"/>
    <property type="molecule type" value="Genomic_DNA"/>
</dbReference>
<dbReference type="Proteomes" id="UP001058003">
    <property type="component" value="Chromosome"/>
</dbReference>
<evidence type="ECO:0000259" key="4">
    <source>
        <dbReference type="Pfam" id="PF00171"/>
    </source>
</evidence>
<dbReference type="KEGG" id="daur:Daura_28810"/>
<protein>
    <submittedName>
        <fullName evidence="5">Aldehyde dehydrogenase family protein</fullName>
    </submittedName>
</protein>
<feature type="domain" description="Aldehyde dehydrogenase" evidence="4">
    <location>
        <begin position="82"/>
        <end position="386"/>
    </location>
</feature>
<dbReference type="Pfam" id="PF00171">
    <property type="entry name" value="Aldedh"/>
    <property type="match status" value="1"/>
</dbReference>
<reference evidence="5" key="1">
    <citation type="submission" date="2021-04" db="EMBL/GenBank/DDBJ databases">
        <title>Dactylosporangium aurantiacum NRRL B-8018 full assembly.</title>
        <authorList>
            <person name="Hartkoorn R.C."/>
            <person name="Beaudoing E."/>
            <person name="Hot D."/>
        </authorList>
    </citation>
    <scope>NUCLEOTIDE SEQUENCE</scope>
    <source>
        <strain evidence="5">NRRL B-8018</strain>
    </source>
</reference>
<dbReference type="InterPro" id="IPR016163">
    <property type="entry name" value="Ald_DH_C"/>
</dbReference>
<dbReference type="InterPro" id="IPR016161">
    <property type="entry name" value="Ald_DH/histidinol_DH"/>
</dbReference>
<dbReference type="Gene3D" id="3.40.309.10">
    <property type="entry name" value="Aldehyde Dehydrogenase, Chain A, domain 2"/>
    <property type="match status" value="1"/>
</dbReference>
<proteinExistence type="inferred from homology"/>
<keyword evidence="6" id="KW-1185">Reference proteome</keyword>
<dbReference type="InterPro" id="IPR016162">
    <property type="entry name" value="Ald_DH_N"/>
</dbReference>
<dbReference type="GO" id="GO:0016620">
    <property type="term" value="F:oxidoreductase activity, acting on the aldehyde or oxo group of donors, NAD or NADP as acceptor"/>
    <property type="evidence" value="ECO:0007669"/>
    <property type="project" value="InterPro"/>
</dbReference>
<evidence type="ECO:0000256" key="2">
    <source>
        <dbReference type="ARBA" id="ARBA00023002"/>
    </source>
</evidence>
<sequence length="457" mass="47561">MTLHRIPLVRAGVPATSAETARLDAVDGTPLALVDQAPPLLATLTVADLRRRGPSGTAPDAEVFRRAGELFATAELDGIGPEQYCELQARSAGIPISTARRSLADIREVCTHMGERVEAERPPGAGSDVEAGRIEAVWARRGDVLAVIAPGNNPGVHVQWIQGLALGYQLVIRPGSKDPFTPARLVAALLAAGVEPAQLSLLPGGHATADALVRAADLSLVFGSDDAVRAYAGDRTVIPRGPGLSKLLQLGELTEQALDTICTSVGYDAGMRCTNASAVFTDGDPMAVGAAIAARLARLVPGPPLSPEAQLPVMPIARATAMRAHLDARRAGAVDVAAPLYPDGPVADLGDGSAAMRPAVLVCDRPDHPGAAIELPFPCVWVLPWDPTEGFAPLRNTLALTILGGDRKLAVEALREPTIRKVLLGPLPTFSAGTTSPHDGFLGHELMEARGYGVAAE</sequence>
<dbReference type="PANTHER" id="PTHR43720:SF2">
    <property type="entry name" value="2-AMINOMUCONIC SEMIALDEHYDE DEHYDROGENASE"/>
    <property type="match status" value="1"/>
</dbReference>
<dbReference type="OrthoDB" id="229416at2"/>